<keyword evidence="4" id="KW-1185">Reference proteome</keyword>
<organism evidence="3 4">
    <name type="scientific">Methanococcoides cohabitans</name>
    <dbReference type="NCBI Taxonomy" id="3136559"/>
    <lineage>
        <taxon>Archaea</taxon>
        <taxon>Methanobacteriati</taxon>
        <taxon>Methanobacteriota</taxon>
        <taxon>Stenosarchaea group</taxon>
        <taxon>Methanomicrobia</taxon>
        <taxon>Methanosarcinales</taxon>
        <taxon>Methanosarcinaceae</taxon>
        <taxon>Methanococcoides</taxon>
    </lineage>
</organism>
<accession>A0ABU9KQ48</accession>
<dbReference type="RefSeq" id="WP_342126197.1">
    <property type="nucleotide sequence ID" value="NZ_JBCAUS010000002.1"/>
</dbReference>
<evidence type="ECO:0000259" key="2">
    <source>
        <dbReference type="PROSITE" id="PS50850"/>
    </source>
</evidence>
<feature type="transmembrane region" description="Helical" evidence="1">
    <location>
        <begin position="6"/>
        <end position="24"/>
    </location>
</feature>
<keyword evidence="1" id="KW-1133">Transmembrane helix</keyword>
<sequence>MSYGAIIGAIVGLIIAWLIVAFKSKFTYLGGGYGEFEGWGILKTLLLYLLLGVIGAIIGSILL</sequence>
<evidence type="ECO:0000313" key="3">
    <source>
        <dbReference type="EMBL" id="MEL4304473.1"/>
    </source>
</evidence>
<evidence type="ECO:0000256" key="1">
    <source>
        <dbReference type="SAM" id="Phobius"/>
    </source>
</evidence>
<feature type="transmembrane region" description="Helical" evidence="1">
    <location>
        <begin position="45"/>
        <end position="62"/>
    </location>
</feature>
<dbReference type="InterPro" id="IPR020846">
    <property type="entry name" value="MFS_dom"/>
</dbReference>
<evidence type="ECO:0000313" key="4">
    <source>
        <dbReference type="Proteomes" id="UP001396646"/>
    </source>
</evidence>
<keyword evidence="1" id="KW-0472">Membrane</keyword>
<keyword evidence="1" id="KW-0812">Transmembrane</keyword>
<proteinExistence type="predicted"/>
<gene>
    <name evidence="3" type="ORF">WOA13_01290</name>
</gene>
<reference evidence="3 4" key="1">
    <citation type="submission" date="2024-04" db="EMBL/GenBank/DDBJ databases">
        <title>Methanococcoides sp. LMO-2.</title>
        <authorList>
            <person name="Liang L."/>
        </authorList>
    </citation>
    <scope>NUCLEOTIDE SEQUENCE [LARGE SCALE GENOMIC DNA]</scope>
    <source>
        <strain evidence="3 4">LMO-2</strain>
    </source>
</reference>
<protein>
    <recommendedName>
        <fullName evidence="2">Major facilitator superfamily (MFS) profile domain-containing protein</fullName>
    </recommendedName>
</protein>
<feature type="domain" description="Major facilitator superfamily (MFS) profile" evidence="2">
    <location>
        <begin position="1"/>
        <end position="63"/>
    </location>
</feature>
<dbReference type="EMBL" id="JBCAUS010000002">
    <property type="protein sequence ID" value="MEL4304473.1"/>
    <property type="molecule type" value="Genomic_DNA"/>
</dbReference>
<dbReference type="PROSITE" id="PS50850">
    <property type="entry name" value="MFS"/>
    <property type="match status" value="1"/>
</dbReference>
<comment type="caution">
    <text evidence="3">The sequence shown here is derived from an EMBL/GenBank/DDBJ whole genome shotgun (WGS) entry which is preliminary data.</text>
</comment>
<name>A0ABU9KQ48_9EURY</name>
<dbReference type="Proteomes" id="UP001396646">
    <property type="component" value="Unassembled WGS sequence"/>
</dbReference>